<reference evidence="3" key="1">
    <citation type="journal article" date="2014" name="Int. J. Syst. Evol. Microbiol.">
        <title>Complete genome sequence of Corynebacterium casei LMG S-19264T (=DSM 44701T), isolated from a smear-ripened cheese.</title>
        <authorList>
            <consortium name="US DOE Joint Genome Institute (JGI-PGF)"/>
            <person name="Walter F."/>
            <person name="Albersmeier A."/>
            <person name="Kalinowski J."/>
            <person name="Ruckert C."/>
        </authorList>
    </citation>
    <scope>NUCLEOTIDE SEQUENCE</scope>
    <source>
        <strain evidence="3">KCTC 42651</strain>
    </source>
</reference>
<dbReference type="GO" id="GO:0051015">
    <property type="term" value="F:actin filament binding"/>
    <property type="evidence" value="ECO:0007669"/>
    <property type="project" value="TreeGrafter"/>
</dbReference>
<dbReference type="RefSeq" id="WP_189989920.1">
    <property type="nucleotide sequence ID" value="NZ_BMZS01000005.1"/>
</dbReference>
<comment type="similarity">
    <text evidence="1">Belongs to the aldolase class II family.</text>
</comment>
<gene>
    <name evidence="3" type="ORF">GCM10017083_24790</name>
</gene>
<sequence>MAVALASEIPPVRDRVSDDEWRTRVDLAACYRLVAHFGWIDSIYTHISARVPGEDGAFLLNPYGMMFEEVTASSLVKIDVDGKILMDSPFDVNEAGFTIHSAVHMARHDVECVIHTHTVPGMAVSAQVDGLRPLTQNSMMFYGDHLAYHEYEGIALDLDERSRLQADLGNRYAMILRNHGLLTCGRTIAEAFEIMQNLEKACEAQIAAQAGGVPLTHPSPNVCAHTADQFWNYHASNPFGERAWPAMLRLLDRHNPGYDA</sequence>
<feature type="domain" description="Class II aldolase/adducin N-terminal" evidence="2">
    <location>
        <begin position="25"/>
        <end position="206"/>
    </location>
</feature>
<dbReference type="PANTHER" id="PTHR10672:SF3">
    <property type="entry name" value="PROTEIN HU-LI TAI SHAO"/>
    <property type="match status" value="1"/>
</dbReference>
<reference evidence="3" key="2">
    <citation type="submission" date="2020-09" db="EMBL/GenBank/DDBJ databases">
        <authorList>
            <person name="Sun Q."/>
            <person name="Kim S."/>
        </authorList>
    </citation>
    <scope>NUCLEOTIDE SEQUENCE</scope>
    <source>
        <strain evidence="3">KCTC 42651</strain>
    </source>
</reference>
<dbReference type="NCBIfam" id="NF005451">
    <property type="entry name" value="PRK07044.1"/>
    <property type="match status" value="1"/>
</dbReference>
<dbReference type="Gene3D" id="3.40.225.10">
    <property type="entry name" value="Class II aldolase/adducin N-terminal domain"/>
    <property type="match status" value="1"/>
</dbReference>
<accession>A0A919CPU7</accession>
<dbReference type="InterPro" id="IPR051017">
    <property type="entry name" value="Aldolase-II_Adducin_sf"/>
</dbReference>
<dbReference type="SMART" id="SM01007">
    <property type="entry name" value="Aldolase_II"/>
    <property type="match status" value="1"/>
</dbReference>
<evidence type="ECO:0000256" key="1">
    <source>
        <dbReference type="ARBA" id="ARBA00037961"/>
    </source>
</evidence>
<keyword evidence="4" id="KW-1185">Reference proteome</keyword>
<proteinExistence type="inferred from homology"/>
<evidence type="ECO:0000313" key="4">
    <source>
        <dbReference type="Proteomes" id="UP000630353"/>
    </source>
</evidence>
<evidence type="ECO:0000313" key="3">
    <source>
        <dbReference type="EMBL" id="GHD50940.1"/>
    </source>
</evidence>
<name>A0A919CPU7_9PROT</name>
<dbReference type="AlphaFoldDB" id="A0A919CPU7"/>
<evidence type="ECO:0000259" key="2">
    <source>
        <dbReference type="SMART" id="SM01007"/>
    </source>
</evidence>
<dbReference type="FunFam" id="3.40.225.10:FF:000013">
    <property type="entry name" value="Class II aldolase"/>
    <property type="match status" value="1"/>
</dbReference>
<dbReference type="InterPro" id="IPR036409">
    <property type="entry name" value="Aldolase_II/adducin_N_sf"/>
</dbReference>
<dbReference type="PANTHER" id="PTHR10672">
    <property type="entry name" value="ADDUCIN"/>
    <property type="match status" value="1"/>
</dbReference>
<dbReference type="EMBL" id="BMZS01000005">
    <property type="protein sequence ID" value="GHD50940.1"/>
    <property type="molecule type" value="Genomic_DNA"/>
</dbReference>
<dbReference type="GO" id="GO:0005856">
    <property type="term" value="C:cytoskeleton"/>
    <property type="evidence" value="ECO:0007669"/>
    <property type="project" value="TreeGrafter"/>
</dbReference>
<protein>
    <submittedName>
        <fullName evidence="3">Aldolase class 2 protein</fullName>
    </submittedName>
</protein>
<comment type="caution">
    <text evidence="3">The sequence shown here is derived from an EMBL/GenBank/DDBJ whole genome shotgun (WGS) entry which is preliminary data.</text>
</comment>
<organism evidence="3 4">
    <name type="scientific">Thalassobaculum fulvum</name>
    <dbReference type="NCBI Taxonomy" id="1633335"/>
    <lineage>
        <taxon>Bacteria</taxon>
        <taxon>Pseudomonadati</taxon>
        <taxon>Pseudomonadota</taxon>
        <taxon>Alphaproteobacteria</taxon>
        <taxon>Rhodospirillales</taxon>
        <taxon>Thalassobaculaceae</taxon>
        <taxon>Thalassobaculum</taxon>
    </lineage>
</organism>
<dbReference type="InterPro" id="IPR001303">
    <property type="entry name" value="Aldolase_II/adducin_N"/>
</dbReference>
<dbReference type="Pfam" id="PF00596">
    <property type="entry name" value="Aldolase_II"/>
    <property type="match status" value="1"/>
</dbReference>
<dbReference type="SUPFAM" id="SSF53639">
    <property type="entry name" value="AraD/HMP-PK domain-like"/>
    <property type="match status" value="1"/>
</dbReference>
<dbReference type="Proteomes" id="UP000630353">
    <property type="component" value="Unassembled WGS sequence"/>
</dbReference>